<dbReference type="AlphaFoldDB" id="A0A4S8LT13"/>
<feature type="compositionally biased region" description="Low complexity" evidence="1">
    <location>
        <begin position="39"/>
        <end position="50"/>
    </location>
</feature>
<feature type="compositionally biased region" description="Low complexity" evidence="1">
    <location>
        <begin position="64"/>
        <end position="83"/>
    </location>
</feature>
<evidence type="ECO:0000313" key="2">
    <source>
        <dbReference type="EMBL" id="THU92657.1"/>
    </source>
</evidence>
<keyword evidence="3" id="KW-1185">Reference proteome</keyword>
<dbReference type="Proteomes" id="UP000297245">
    <property type="component" value="Unassembled WGS sequence"/>
</dbReference>
<sequence>MVDGPLPRRSLRIKVTPHPPISLPRPTIMPFSDTEGIDATTSSKSASKTAPAQVSLLETLILMPASSSPSGNSIPEPSSSSPSKGNVKSRATRSTTTVSLSDITAPSASGTRNNSRQSQLETSISDLRDEFQMHVTATNTNFI</sequence>
<evidence type="ECO:0000313" key="3">
    <source>
        <dbReference type="Proteomes" id="UP000297245"/>
    </source>
</evidence>
<feature type="non-terminal residue" evidence="2">
    <location>
        <position position="1"/>
    </location>
</feature>
<feature type="compositionally biased region" description="Polar residues" evidence="1">
    <location>
        <begin position="92"/>
        <end position="120"/>
    </location>
</feature>
<feature type="region of interest" description="Disordered" evidence="1">
    <location>
        <begin position="1"/>
        <end position="51"/>
    </location>
</feature>
<name>A0A4S8LT13_DENBC</name>
<evidence type="ECO:0000256" key="1">
    <source>
        <dbReference type="SAM" id="MobiDB-lite"/>
    </source>
</evidence>
<accession>A0A4S8LT13</accession>
<dbReference type="EMBL" id="ML179272">
    <property type="protein sequence ID" value="THU92657.1"/>
    <property type="molecule type" value="Genomic_DNA"/>
</dbReference>
<reference evidence="2 3" key="1">
    <citation type="journal article" date="2019" name="Nat. Ecol. Evol.">
        <title>Megaphylogeny resolves global patterns of mushroom evolution.</title>
        <authorList>
            <person name="Varga T."/>
            <person name="Krizsan K."/>
            <person name="Foldi C."/>
            <person name="Dima B."/>
            <person name="Sanchez-Garcia M."/>
            <person name="Sanchez-Ramirez S."/>
            <person name="Szollosi G.J."/>
            <person name="Szarkandi J.G."/>
            <person name="Papp V."/>
            <person name="Albert L."/>
            <person name="Andreopoulos W."/>
            <person name="Angelini C."/>
            <person name="Antonin V."/>
            <person name="Barry K.W."/>
            <person name="Bougher N.L."/>
            <person name="Buchanan P."/>
            <person name="Buyck B."/>
            <person name="Bense V."/>
            <person name="Catcheside P."/>
            <person name="Chovatia M."/>
            <person name="Cooper J."/>
            <person name="Damon W."/>
            <person name="Desjardin D."/>
            <person name="Finy P."/>
            <person name="Geml J."/>
            <person name="Haridas S."/>
            <person name="Hughes K."/>
            <person name="Justo A."/>
            <person name="Karasinski D."/>
            <person name="Kautmanova I."/>
            <person name="Kiss B."/>
            <person name="Kocsube S."/>
            <person name="Kotiranta H."/>
            <person name="LaButti K.M."/>
            <person name="Lechner B.E."/>
            <person name="Liimatainen K."/>
            <person name="Lipzen A."/>
            <person name="Lukacs Z."/>
            <person name="Mihaltcheva S."/>
            <person name="Morgado L.N."/>
            <person name="Niskanen T."/>
            <person name="Noordeloos M.E."/>
            <person name="Ohm R.A."/>
            <person name="Ortiz-Santana B."/>
            <person name="Ovrebo C."/>
            <person name="Racz N."/>
            <person name="Riley R."/>
            <person name="Savchenko A."/>
            <person name="Shiryaev A."/>
            <person name="Soop K."/>
            <person name="Spirin V."/>
            <person name="Szebenyi C."/>
            <person name="Tomsovsky M."/>
            <person name="Tulloss R.E."/>
            <person name="Uehling J."/>
            <person name="Grigoriev I.V."/>
            <person name="Vagvolgyi C."/>
            <person name="Papp T."/>
            <person name="Martin F.M."/>
            <person name="Miettinen O."/>
            <person name="Hibbett D.S."/>
            <person name="Nagy L.G."/>
        </authorList>
    </citation>
    <scope>NUCLEOTIDE SEQUENCE [LARGE SCALE GENOMIC DNA]</scope>
    <source>
        <strain evidence="2 3">CBS 962.96</strain>
    </source>
</reference>
<feature type="region of interest" description="Disordered" evidence="1">
    <location>
        <begin position="63"/>
        <end position="120"/>
    </location>
</feature>
<proteinExistence type="predicted"/>
<protein>
    <submittedName>
        <fullName evidence="2">Uncharacterized protein</fullName>
    </submittedName>
</protein>
<organism evidence="2 3">
    <name type="scientific">Dendrothele bispora (strain CBS 962.96)</name>
    <dbReference type="NCBI Taxonomy" id="1314807"/>
    <lineage>
        <taxon>Eukaryota</taxon>
        <taxon>Fungi</taxon>
        <taxon>Dikarya</taxon>
        <taxon>Basidiomycota</taxon>
        <taxon>Agaricomycotina</taxon>
        <taxon>Agaricomycetes</taxon>
        <taxon>Agaricomycetidae</taxon>
        <taxon>Agaricales</taxon>
        <taxon>Agaricales incertae sedis</taxon>
        <taxon>Dendrothele</taxon>
    </lineage>
</organism>
<gene>
    <name evidence="2" type="ORF">K435DRAFT_206978</name>
</gene>